<dbReference type="Proteomes" id="UP000677228">
    <property type="component" value="Unassembled WGS sequence"/>
</dbReference>
<proteinExistence type="predicted"/>
<comment type="caution">
    <text evidence="2">The sequence shown here is derived from an EMBL/GenBank/DDBJ whole genome shotgun (WGS) entry which is preliminary data.</text>
</comment>
<dbReference type="EMBL" id="CAJNOK010051126">
    <property type="protein sequence ID" value="CAF1603142.1"/>
    <property type="molecule type" value="Genomic_DNA"/>
</dbReference>
<protein>
    <submittedName>
        <fullName evidence="2">Uncharacterized protein</fullName>
    </submittedName>
</protein>
<reference evidence="2" key="1">
    <citation type="submission" date="2021-02" db="EMBL/GenBank/DDBJ databases">
        <authorList>
            <person name="Nowell W R."/>
        </authorList>
    </citation>
    <scope>NUCLEOTIDE SEQUENCE</scope>
</reference>
<sequence length="24" mass="2592">MASFTCSVQMWTAVSASVAYKGHE</sequence>
<gene>
    <name evidence="1" type="ORF">OVA965_LOCUS42226</name>
    <name evidence="2" type="ORF">TMI583_LOCUS44068</name>
</gene>
<evidence type="ECO:0000313" key="2">
    <source>
        <dbReference type="EMBL" id="CAF4412901.1"/>
    </source>
</evidence>
<organism evidence="2 3">
    <name type="scientific">Didymodactylos carnosus</name>
    <dbReference type="NCBI Taxonomy" id="1234261"/>
    <lineage>
        <taxon>Eukaryota</taxon>
        <taxon>Metazoa</taxon>
        <taxon>Spiralia</taxon>
        <taxon>Gnathifera</taxon>
        <taxon>Rotifera</taxon>
        <taxon>Eurotatoria</taxon>
        <taxon>Bdelloidea</taxon>
        <taxon>Philodinida</taxon>
        <taxon>Philodinidae</taxon>
        <taxon>Didymodactylos</taxon>
    </lineage>
</organism>
<accession>A0A8S2VUU2</accession>
<evidence type="ECO:0000313" key="3">
    <source>
        <dbReference type="Proteomes" id="UP000682733"/>
    </source>
</evidence>
<dbReference type="AlphaFoldDB" id="A0A8S2VUU2"/>
<evidence type="ECO:0000313" key="1">
    <source>
        <dbReference type="EMBL" id="CAF1603142.1"/>
    </source>
</evidence>
<feature type="non-terminal residue" evidence="2">
    <location>
        <position position="24"/>
    </location>
</feature>
<dbReference type="Proteomes" id="UP000682733">
    <property type="component" value="Unassembled WGS sequence"/>
</dbReference>
<dbReference type="EMBL" id="CAJOBA010075006">
    <property type="protein sequence ID" value="CAF4412901.1"/>
    <property type="molecule type" value="Genomic_DNA"/>
</dbReference>
<name>A0A8S2VUU2_9BILA</name>